<dbReference type="EMBL" id="QGQD01000062">
    <property type="protein sequence ID" value="TLC99885.1"/>
    <property type="molecule type" value="Genomic_DNA"/>
</dbReference>
<protein>
    <submittedName>
        <fullName evidence="1">Cytidylate kinase</fullName>
    </submittedName>
</protein>
<dbReference type="OrthoDB" id="9781180at2"/>
<proteinExistence type="predicted"/>
<dbReference type="AlphaFoldDB" id="A0A4U8QD34"/>
<dbReference type="RefSeq" id="WP_027293318.1">
    <property type="nucleotide sequence ID" value="NZ_CABMJZ010000079.1"/>
</dbReference>
<dbReference type="Gene3D" id="3.40.50.300">
    <property type="entry name" value="P-loop containing nucleotide triphosphate hydrolases"/>
    <property type="match status" value="1"/>
</dbReference>
<evidence type="ECO:0000313" key="1">
    <source>
        <dbReference type="EMBL" id="TLC99885.1"/>
    </source>
</evidence>
<reference evidence="1 2" key="1">
    <citation type="journal article" date="2019" name="Anaerobe">
        <title>Detection of Robinsoniella peoriensis in multiple bone samples of a trauma patient.</title>
        <authorList>
            <person name="Schrottner P."/>
            <person name="Hartwich K."/>
            <person name="Bunk B."/>
            <person name="Schober I."/>
            <person name="Helbig S."/>
            <person name="Rudolph W.W."/>
            <person name="Gunzer F."/>
        </authorList>
    </citation>
    <scope>NUCLEOTIDE SEQUENCE [LARGE SCALE GENOMIC DNA]</scope>
    <source>
        <strain evidence="1 2">DSM 106044</strain>
    </source>
</reference>
<dbReference type="InterPro" id="IPR027417">
    <property type="entry name" value="P-loop_NTPase"/>
</dbReference>
<dbReference type="Pfam" id="PF13189">
    <property type="entry name" value="Cytidylate_kin2"/>
    <property type="match status" value="1"/>
</dbReference>
<dbReference type="GO" id="GO:0016301">
    <property type="term" value="F:kinase activity"/>
    <property type="evidence" value="ECO:0007669"/>
    <property type="project" value="UniProtKB-KW"/>
</dbReference>
<sequence length="198" mass="22957">MSRKCITIDRQYGSGGREVGKMLAKRLDIPFYDNELLMIAAEKYGINPGIMREHDEKRNGSLLYNIAIMTNGQYDKVNQPYKIFQAECDTIRRLADDGPCIFIGRCSDYALKDKCKTLNIFIYASAMADRINRAGNVDKIEKKNIERFIKQKDMQRKSYYNSFTEKEWGDMANYDLCLNTSTLGYEKCVDIIEKIYRG</sequence>
<keyword evidence="2" id="KW-1185">Reference proteome</keyword>
<evidence type="ECO:0000313" key="2">
    <source>
        <dbReference type="Proteomes" id="UP000306509"/>
    </source>
</evidence>
<dbReference type="STRING" id="180332.GCA_000797495_04597"/>
<dbReference type="Proteomes" id="UP000306509">
    <property type="component" value="Unassembled WGS sequence"/>
</dbReference>
<keyword evidence="1" id="KW-0418">Kinase</keyword>
<dbReference type="SUPFAM" id="SSF52540">
    <property type="entry name" value="P-loop containing nucleoside triphosphate hydrolases"/>
    <property type="match status" value="1"/>
</dbReference>
<keyword evidence="1" id="KW-0808">Transferase</keyword>
<accession>A0A4U8QD34</accession>
<organism evidence="1 2">
    <name type="scientific">Robinsoniella peoriensis</name>
    <dbReference type="NCBI Taxonomy" id="180332"/>
    <lineage>
        <taxon>Bacteria</taxon>
        <taxon>Bacillati</taxon>
        <taxon>Bacillota</taxon>
        <taxon>Clostridia</taxon>
        <taxon>Lachnospirales</taxon>
        <taxon>Lachnospiraceae</taxon>
        <taxon>Robinsoniella</taxon>
    </lineage>
</organism>
<gene>
    <name evidence="1" type="ORF">DSM106044_03271</name>
</gene>
<name>A0A4U8QD34_9FIRM</name>
<comment type="caution">
    <text evidence="1">The sequence shown here is derived from an EMBL/GenBank/DDBJ whole genome shotgun (WGS) entry which is preliminary data.</text>
</comment>